<name>A0A0M4TMX4_9NOSO</name>
<organism evidence="2 3">
    <name type="scientific">Nostoc piscinale CENA21</name>
    <dbReference type="NCBI Taxonomy" id="224013"/>
    <lineage>
        <taxon>Bacteria</taxon>
        <taxon>Bacillati</taxon>
        <taxon>Cyanobacteriota</taxon>
        <taxon>Cyanophyceae</taxon>
        <taxon>Nostocales</taxon>
        <taxon>Nostocaceae</taxon>
        <taxon>Nostoc</taxon>
    </lineage>
</organism>
<dbReference type="AlphaFoldDB" id="A0A0M4TMX4"/>
<evidence type="ECO:0000259" key="1">
    <source>
        <dbReference type="PROSITE" id="PS51934"/>
    </source>
</evidence>
<dbReference type="PATRIC" id="fig|224013.5.peg.5270"/>
<dbReference type="Gene3D" id="3.90.1720.10">
    <property type="entry name" value="endopeptidase domain like (from Nostoc punctiforme)"/>
    <property type="match status" value="1"/>
</dbReference>
<dbReference type="PROSITE" id="PS51934">
    <property type="entry name" value="LRAT"/>
    <property type="match status" value="1"/>
</dbReference>
<sequence length="185" mass="20637">MARQELNRGDHIYVKTKIPGVSHHGIYCGNGYAIHFDGHTKTIKKSNLSDFTKPFDISCIKIVDYRDPLRFLAPLKIFNSFLKSRALKSDADTVIERAETLVGKSQYDLGRRNCEHFAVWCKTGRWVSSQIDNVMIKVFSRIILGGLAIATVPWPVNLFIGVILGGLAIVPLQAALRKSSKPPEA</sequence>
<evidence type="ECO:0000313" key="3">
    <source>
        <dbReference type="Proteomes" id="UP000062645"/>
    </source>
</evidence>
<dbReference type="Pfam" id="PF04970">
    <property type="entry name" value="LRAT"/>
    <property type="match status" value="1"/>
</dbReference>
<reference evidence="2 3" key="2">
    <citation type="journal article" date="2016" name="Genome Announc.">
        <title>Draft Genome Sequence of the N2-Fixing Cyanobacterium Nostoc piscinale CENA21, Isolated from the Brazilian Amazon Floodplain.</title>
        <authorList>
            <person name="Leao T."/>
            <person name="Guimaraes P.I."/>
            <person name="de Melo A.G."/>
            <person name="Ramos R.T."/>
            <person name="Leao P.N."/>
            <person name="Silva A."/>
            <person name="Fiore M.F."/>
            <person name="Schneider M.P."/>
        </authorList>
    </citation>
    <scope>NUCLEOTIDE SEQUENCE [LARGE SCALE GENOMIC DNA]</scope>
    <source>
        <strain evidence="2 3">CENA21</strain>
    </source>
</reference>
<accession>A0A0M4TMX4</accession>
<keyword evidence="3" id="KW-1185">Reference proteome</keyword>
<dbReference type="PANTHER" id="PTHR46137">
    <property type="entry name" value="OS05G0310600 PROTEIN"/>
    <property type="match status" value="1"/>
</dbReference>
<feature type="domain" description="LRAT" evidence="1">
    <location>
        <begin position="13"/>
        <end position="130"/>
    </location>
</feature>
<dbReference type="OrthoDB" id="7915178at2"/>
<dbReference type="RefSeq" id="WP_062295549.1">
    <property type="nucleotide sequence ID" value="NZ_CP012036.1"/>
</dbReference>
<dbReference type="InterPro" id="IPR007053">
    <property type="entry name" value="LRAT_dom"/>
</dbReference>
<evidence type="ECO:0000313" key="2">
    <source>
        <dbReference type="EMBL" id="ALF54886.1"/>
    </source>
</evidence>
<dbReference type="EMBL" id="CP012036">
    <property type="protein sequence ID" value="ALF54886.1"/>
    <property type="molecule type" value="Genomic_DNA"/>
</dbReference>
<protein>
    <recommendedName>
        <fullName evidence="1">LRAT domain-containing protein</fullName>
    </recommendedName>
</protein>
<gene>
    <name evidence="2" type="ORF">ACX27_21960</name>
</gene>
<dbReference type="InterPro" id="IPR038765">
    <property type="entry name" value="Papain-like_cys_pep_sf"/>
</dbReference>
<dbReference type="Proteomes" id="UP000062645">
    <property type="component" value="Chromosome"/>
</dbReference>
<proteinExistence type="predicted"/>
<reference evidence="3" key="1">
    <citation type="submission" date="2015-07" db="EMBL/GenBank/DDBJ databases">
        <title>Genome Of Nitrogen-Fixing Cyanobacterium Nostoc piscinale CENA21 From Solimoes/Amazon River Floodplain Sediments And Comparative Genomics To Uncover Biosynthetic Natural Products Potential.</title>
        <authorList>
            <person name="Leao T.F."/>
            <person name="Leao P.N."/>
            <person name="Guimaraes P.I."/>
            <person name="de Melo A.G.C."/>
            <person name="Ramos R.T.J."/>
            <person name="Silva A."/>
            <person name="Fiore M.F."/>
            <person name="Schneider M.P.C."/>
        </authorList>
    </citation>
    <scope>NUCLEOTIDE SEQUENCE [LARGE SCALE GENOMIC DNA]</scope>
    <source>
        <strain evidence="3">CENA21</strain>
    </source>
</reference>
<dbReference type="STRING" id="224013.ACX27_21960"/>
<dbReference type="SUPFAM" id="SSF54001">
    <property type="entry name" value="Cysteine proteinases"/>
    <property type="match status" value="1"/>
</dbReference>
<dbReference type="KEGG" id="npz:ACX27_21960"/>
<dbReference type="PANTHER" id="PTHR46137:SF4">
    <property type="entry name" value="PROTEIN LEAD-SENSITIVE 1"/>
    <property type="match status" value="1"/>
</dbReference>